<gene>
    <name evidence="2" type="ORF">FHP88_01835</name>
</gene>
<feature type="region of interest" description="Disordered" evidence="1">
    <location>
        <begin position="89"/>
        <end position="110"/>
    </location>
</feature>
<accession>A0A558DNW2</accession>
<evidence type="ECO:0000256" key="1">
    <source>
        <dbReference type="SAM" id="MobiDB-lite"/>
    </source>
</evidence>
<dbReference type="AlphaFoldDB" id="A0A558DNW2"/>
<name>A0A558DNW2_9GAMM</name>
<comment type="caution">
    <text evidence="2">The sequence shown here is derived from an EMBL/GenBank/DDBJ whole genome shotgun (WGS) entry which is preliminary data.</text>
</comment>
<protein>
    <submittedName>
        <fullName evidence="2">Uncharacterized protein</fullName>
    </submittedName>
</protein>
<proteinExistence type="predicted"/>
<dbReference type="RefSeq" id="WP_144357278.1">
    <property type="nucleotide sequence ID" value="NZ_VMNH01000003.1"/>
</dbReference>
<evidence type="ECO:0000313" key="3">
    <source>
        <dbReference type="Proteomes" id="UP000316649"/>
    </source>
</evidence>
<dbReference type="OrthoDB" id="5570803at2"/>
<sequence>MKIFIPRVPKTTTTRELEGLVAGLLDKKFHFPFTARPAIETCDVLQFRDGEGLVEYHGLVSVSPDQAGSWLISHFKGQRLHNEPVFARQFMQRNRSKESTNRSADRRRSDVQITKVITTNPKVTAIDQFRRDHSA</sequence>
<dbReference type="EMBL" id="VMNH01000003">
    <property type="protein sequence ID" value="TVO78433.1"/>
    <property type="molecule type" value="Genomic_DNA"/>
</dbReference>
<reference evidence="2 3" key="1">
    <citation type="submission" date="2019-07" db="EMBL/GenBank/DDBJ databases">
        <title>The pathways for chlorine oxyanion respiration interact through the shared metabolite chlorate.</title>
        <authorList>
            <person name="Barnum T.P."/>
            <person name="Cheng Y."/>
            <person name="Hill K.A."/>
            <person name="Lucas L.N."/>
            <person name="Carlson H.K."/>
            <person name="Coates J.D."/>
        </authorList>
    </citation>
    <scope>NUCLEOTIDE SEQUENCE [LARGE SCALE GENOMIC DNA]</scope>
    <source>
        <strain evidence="2 3">BK-1</strain>
    </source>
</reference>
<dbReference type="Proteomes" id="UP000316649">
    <property type="component" value="Unassembled WGS sequence"/>
</dbReference>
<organism evidence="2 3">
    <name type="scientific">Sedimenticola selenatireducens</name>
    <dbReference type="NCBI Taxonomy" id="191960"/>
    <lineage>
        <taxon>Bacteria</taxon>
        <taxon>Pseudomonadati</taxon>
        <taxon>Pseudomonadota</taxon>
        <taxon>Gammaproteobacteria</taxon>
        <taxon>Chromatiales</taxon>
        <taxon>Sedimenticolaceae</taxon>
        <taxon>Sedimenticola</taxon>
    </lineage>
</organism>
<keyword evidence="3" id="KW-1185">Reference proteome</keyword>
<feature type="compositionally biased region" description="Basic and acidic residues" evidence="1">
    <location>
        <begin position="95"/>
        <end position="110"/>
    </location>
</feature>
<evidence type="ECO:0000313" key="2">
    <source>
        <dbReference type="EMBL" id="TVO78433.1"/>
    </source>
</evidence>